<dbReference type="InterPro" id="IPR002881">
    <property type="entry name" value="DUF58"/>
</dbReference>
<accession>A0ABD5SWA9</accession>
<dbReference type="Proteomes" id="UP001596383">
    <property type="component" value="Unassembled WGS sequence"/>
</dbReference>
<comment type="caution">
    <text evidence="3">The sequence shown here is derived from an EMBL/GenBank/DDBJ whole genome shotgun (WGS) entry which is preliminary data.</text>
</comment>
<protein>
    <submittedName>
        <fullName evidence="3">DUF58 domain-containing protein</fullName>
    </submittedName>
</protein>
<proteinExistence type="predicted"/>
<organism evidence="3 4">
    <name type="scientific">Natrinema soli</name>
    <dbReference type="NCBI Taxonomy" id="1930624"/>
    <lineage>
        <taxon>Archaea</taxon>
        <taxon>Methanobacteriati</taxon>
        <taxon>Methanobacteriota</taxon>
        <taxon>Stenosarchaea group</taxon>
        <taxon>Halobacteria</taxon>
        <taxon>Halobacteriales</taxon>
        <taxon>Natrialbaceae</taxon>
        <taxon>Natrinema</taxon>
    </lineage>
</organism>
<dbReference type="PANTHER" id="PTHR33608:SF6">
    <property type="entry name" value="BLL2464 PROTEIN"/>
    <property type="match status" value="1"/>
</dbReference>
<dbReference type="Pfam" id="PF01882">
    <property type="entry name" value="DUF58"/>
    <property type="match status" value="1"/>
</dbReference>
<dbReference type="AlphaFoldDB" id="A0ABD5SWA9"/>
<gene>
    <name evidence="3" type="ORF">ACFQE6_31060</name>
</gene>
<evidence type="ECO:0000256" key="1">
    <source>
        <dbReference type="SAM" id="MobiDB-lite"/>
    </source>
</evidence>
<evidence type="ECO:0000313" key="4">
    <source>
        <dbReference type="Proteomes" id="UP001596383"/>
    </source>
</evidence>
<name>A0ABD5SWA9_9EURY</name>
<feature type="domain" description="DUF58" evidence="2">
    <location>
        <begin position="197"/>
        <end position="316"/>
    </location>
</feature>
<feature type="compositionally biased region" description="Low complexity" evidence="1">
    <location>
        <begin position="328"/>
        <end position="339"/>
    </location>
</feature>
<dbReference type="EMBL" id="JBHSWV010000717">
    <property type="protein sequence ID" value="MFC6769307.1"/>
    <property type="molecule type" value="Genomic_DNA"/>
</dbReference>
<sequence length="339" mass="36264">MNLTRRGWTVVALAAVLAVLAVVFARPIVLAGSAFLGAWLLAHQYRFIRDIERTIDSLSVMQSPARTAVRTGDEMPVTLTVRRETETALTLEITAGLPLGATTTEPIAVTLAPSVERADRTRTSRWPIAGRHSFDNATVTATDGLFSETITAGTMPTVAVEPPSPRTIHVGEGGDRIAASYGSHETGQTGSGIELAELREYVPGDTEKQIDWKATARHGTPYVREYEAETDRRTLLVVDHRASLATGQRAETQLEALREIALVIAGNARRFNDPLGLVTVGDDGITNHIGMASSVVNYDSVRRHLLELEPTTADATPVATASRLDGPSSMADATAASSS</sequence>
<keyword evidence="4" id="KW-1185">Reference proteome</keyword>
<dbReference type="PANTHER" id="PTHR33608">
    <property type="entry name" value="BLL2464 PROTEIN"/>
    <property type="match status" value="1"/>
</dbReference>
<reference evidence="3 4" key="1">
    <citation type="journal article" date="2019" name="Int. J. Syst. Evol. Microbiol.">
        <title>The Global Catalogue of Microorganisms (GCM) 10K type strain sequencing project: providing services to taxonomists for standard genome sequencing and annotation.</title>
        <authorList>
            <consortium name="The Broad Institute Genomics Platform"/>
            <consortium name="The Broad Institute Genome Sequencing Center for Infectious Disease"/>
            <person name="Wu L."/>
            <person name="Ma J."/>
        </authorList>
    </citation>
    <scope>NUCLEOTIDE SEQUENCE [LARGE SCALE GENOMIC DNA]</scope>
    <source>
        <strain evidence="3 4">LMG 29247</strain>
    </source>
</reference>
<feature type="region of interest" description="Disordered" evidence="1">
    <location>
        <begin position="315"/>
        <end position="339"/>
    </location>
</feature>
<feature type="non-terminal residue" evidence="3">
    <location>
        <position position="339"/>
    </location>
</feature>
<evidence type="ECO:0000259" key="2">
    <source>
        <dbReference type="Pfam" id="PF01882"/>
    </source>
</evidence>
<evidence type="ECO:0000313" key="3">
    <source>
        <dbReference type="EMBL" id="MFC6769307.1"/>
    </source>
</evidence>
<dbReference type="RefSeq" id="WP_273741981.1">
    <property type="nucleotide sequence ID" value="NZ_JAQIVI010000717.1"/>
</dbReference>